<dbReference type="InterPro" id="IPR042226">
    <property type="entry name" value="eFR1_2_sf"/>
</dbReference>
<dbReference type="Proteomes" id="UP000614469">
    <property type="component" value="Unassembled WGS sequence"/>
</dbReference>
<organism evidence="2 3">
    <name type="scientific">Candidatus Desulfolinea nitratireducens</name>
    <dbReference type="NCBI Taxonomy" id="2841698"/>
    <lineage>
        <taxon>Bacteria</taxon>
        <taxon>Bacillati</taxon>
        <taxon>Chloroflexota</taxon>
        <taxon>Anaerolineae</taxon>
        <taxon>Anaerolineales</taxon>
        <taxon>Anaerolineales incertae sedis</taxon>
        <taxon>Candidatus Desulfolinea</taxon>
    </lineage>
</organism>
<feature type="region of interest" description="Disordered" evidence="1">
    <location>
        <begin position="148"/>
        <end position="174"/>
    </location>
</feature>
<dbReference type="InterPro" id="IPR041202">
    <property type="entry name" value="BaeRF_family10"/>
</dbReference>
<evidence type="ECO:0008006" key="4">
    <source>
        <dbReference type="Google" id="ProtNLM"/>
    </source>
</evidence>
<accession>A0A8J6NRD5</accession>
<name>A0A8J6NRD5_9CHLR</name>
<proteinExistence type="predicted"/>
<feature type="compositionally biased region" description="Polar residues" evidence="1">
    <location>
        <begin position="153"/>
        <end position="174"/>
    </location>
</feature>
<dbReference type="AlphaFoldDB" id="A0A8J6NRD5"/>
<protein>
    <recommendedName>
        <fullName evidence="4">eRF1 domain-containing protein</fullName>
    </recommendedName>
</protein>
<gene>
    <name evidence="2" type="ORF">H8E29_15210</name>
</gene>
<evidence type="ECO:0000313" key="2">
    <source>
        <dbReference type="EMBL" id="MBC8336609.1"/>
    </source>
</evidence>
<sequence>MLSDKALTELLDYKSIDPVLSIYLNTDSANIAPDAYKLTLRSMLKGIEMPSDEEAVLKYIDYEYPRGGRSVAIFSCAAQNFFRAYPLSVSVHSRIHFANRPYVRPLANILDAYGSYGVALVDKQGARLFHFHMGKLVEQEGVLGDEVRHTKSGGASSSIQGRSSNDAPNQSSQNISMRNLKESAEFAMNFFNEKKVRRVLIGGTDENVAQFQNNLPKAGQSLVVGTLSLGMTANQQDILDETIKVGSAAEVKREAGLVRQMITAAAKNAEGVVGLGPTLDAVREGRVQTLLVEENFHAPGYRCESCNHITPEKLDTCPFCGGTFSEIPDAPEMAVRQVMLSGGVVEIIRDNEEMAVCQIGGLLRY</sequence>
<evidence type="ECO:0000313" key="3">
    <source>
        <dbReference type="Proteomes" id="UP000614469"/>
    </source>
</evidence>
<dbReference type="EMBL" id="JACNJN010000177">
    <property type="protein sequence ID" value="MBC8336609.1"/>
    <property type="molecule type" value="Genomic_DNA"/>
</dbReference>
<dbReference type="Gene3D" id="3.30.420.60">
    <property type="entry name" value="eRF1 domain 2"/>
    <property type="match status" value="1"/>
</dbReference>
<comment type="caution">
    <text evidence="2">The sequence shown here is derived from an EMBL/GenBank/DDBJ whole genome shotgun (WGS) entry which is preliminary data.</text>
</comment>
<reference evidence="2 3" key="1">
    <citation type="submission" date="2020-08" db="EMBL/GenBank/DDBJ databases">
        <title>Bridging the membrane lipid divide: bacteria of the FCB group superphylum have the potential to synthesize archaeal ether lipids.</title>
        <authorList>
            <person name="Villanueva L."/>
            <person name="Von Meijenfeldt F.A.B."/>
            <person name="Westbye A.B."/>
            <person name="Yadav S."/>
            <person name="Hopmans E.C."/>
            <person name="Dutilh B.E."/>
            <person name="Sinninghe Damste J.S."/>
        </authorList>
    </citation>
    <scope>NUCLEOTIDE SEQUENCE [LARGE SCALE GENOMIC DNA]</scope>
    <source>
        <strain evidence="2">NIOZ-UU36</strain>
    </source>
</reference>
<dbReference type="Pfam" id="PF18854">
    <property type="entry name" value="baeRF_family10"/>
    <property type="match status" value="1"/>
</dbReference>
<evidence type="ECO:0000256" key="1">
    <source>
        <dbReference type="SAM" id="MobiDB-lite"/>
    </source>
</evidence>